<dbReference type="Proteomes" id="UP000702209">
    <property type="component" value="Unassembled WGS sequence"/>
</dbReference>
<dbReference type="InterPro" id="IPR029032">
    <property type="entry name" value="AhpD-like"/>
</dbReference>
<gene>
    <name evidence="1" type="ORF">IU459_12225</name>
</gene>
<reference evidence="1 2" key="1">
    <citation type="submission" date="2020-10" db="EMBL/GenBank/DDBJ databases">
        <title>Identification of Nocardia species via Next-generation sequencing and recognition of intraspecies genetic diversity.</title>
        <authorList>
            <person name="Li P."/>
            <person name="Li P."/>
            <person name="Lu B."/>
        </authorList>
    </citation>
    <scope>NUCLEOTIDE SEQUENCE [LARGE SCALE GENOMIC DNA]</scope>
    <source>
        <strain evidence="1 2">BJ06-0157</strain>
    </source>
</reference>
<evidence type="ECO:0008006" key="3">
    <source>
        <dbReference type="Google" id="ProtNLM"/>
    </source>
</evidence>
<dbReference type="SUPFAM" id="SSF69118">
    <property type="entry name" value="AhpD-like"/>
    <property type="match status" value="1"/>
</dbReference>
<dbReference type="Gene3D" id="1.20.1290.10">
    <property type="entry name" value="AhpD-like"/>
    <property type="match status" value="1"/>
</dbReference>
<protein>
    <recommendedName>
        <fullName evidence="3">Regulatory protein RecX</fullName>
    </recommendedName>
</protein>
<dbReference type="RefSeq" id="WP_195129614.1">
    <property type="nucleotide sequence ID" value="NZ_JADLQX010000007.1"/>
</dbReference>
<comment type="caution">
    <text evidence="1">The sequence shown here is derived from an EMBL/GenBank/DDBJ whole genome shotgun (WGS) entry which is preliminary data.</text>
</comment>
<sequence length="107" mass="11479">MRGSMGAKWQRFGEHLESAPGRLSSGIRRALRAKAAGGAESGEEATPELAAFADLVANRSYRVTEQTIAALKAAGHSDDEIFEAAAVAAYGAADRRYRAARLAWEER</sequence>
<accession>A0ABS0CR75</accession>
<evidence type="ECO:0000313" key="2">
    <source>
        <dbReference type="Proteomes" id="UP000702209"/>
    </source>
</evidence>
<keyword evidence="2" id="KW-1185">Reference proteome</keyword>
<evidence type="ECO:0000313" key="1">
    <source>
        <dbReference type="EMBL" id="MBF6298307.1"/>
    </source>
</evidence>
<name>A0ABS0CR75_9NOCA</name>
<organism evidence="1 2">
    <name type="scientific">Nocardia amamiensis</name>
    <dbReference type="NCBI Taxonomy" id="404578"/>
    <lineage>
        <taxon>Bacteria</taxon>
        <taxon>Bacillati</taxon>
        <taxon>Actinomycetota</taxon>
        <taxon>Actinomycetes</taxon>
        <taxon>Mycobacteriales</taxon>
        <taxon>Nocardiaceae</taxon>
        <taxon>Nocardia</taxon>
    </lineage>
</organism>
<dbReference type="EMBL" id="JADLQX010000007">
    <property type="protein sequence ID" value="MBF6298307.1"/>
    <property type="molecule type" value="Genomic_DNA"/>
</dbReference>
<proteinExistence type="predicted"/>